<dbReference type="SUPFAM" id="SSF109640">
    <property type="entry name" value="KRAB domain (Kruppel-associated box)"/>
    <property type="match status" value="1"/>
</dbReference>
<dbReference type="CDD" id="cd07765">
    <property type="entry name" value="KRAB_A-box"/>
    <property type="match status" value="1"/>
</dbReference>
<feature type="domain" description="C2H2-type" evidence="13">
    <location>
        <begin position="463"/>
        <end position="490"/>
    </location>
</feature>
<dbReference type="SMART" id="SM00355">
    <property type="entry name" value="ZnF_C2H2"/>
    <property type="match status" value="8"/>
</dbReference>
<feature type="domain" description="C2H2-type" evidence="13">
    <location>
        <begin position="491"/>
        <end position="518"/>
    </location>
</feature>
<feature type="domain" description="C2H2-type" evidence="13">
    <location>
        <begin position="519"/>
        <end position="546"/>
    </location>
</feature>
<dbReference type="OrthoDB" id="6077919at2759"/>
<dbReference type="GO" id="GO:0003677">
    <property type="term" value="F:DNA binding"/>
    <property type="evidence" value="ECO:0007669"/>
    <property type="project" value="UniProtKB-KW"/>
</dbReference>
<dbReference type="FunFam" id="3.30.160.60:FF:001270">
    <property type="entry name" value="zinc finger protein 583 isoform X1"/>
    <property type="match status" value="1"/>
</dbReference>
<keyword evidence="3" id="KW-0479">Metal-binding</keyword>
<dbReference type="Gene3D" id="3.30.160.60">
    <property type="entry name" value="Classic Zinc Finger"/>
    <property type="match status" value="8"/>
</dbReference>
<dbReference type="GO" id="GO:0006355">
    <property type="term" value="P:regulation of DNA-templated transcription"/>
    <property type="evidence" value="ECO:0007669"/>
    <property type="project" value="InterPro"/>
</dbReference>
<dbReference type="InterPro" id="IPR050331">
    <property type="entry name" value="Zinc_finger"/>
</dbReference>
<reference evidence="16" key="1">
    <citation type="submission" date="2025-08" db="UniProtKB">
        <authorList>
            <consortium name="RefSeq"/>
        </authorList>
    </citation>
    <scope>IDENTIFICATION</scope>
</reference>
<dbReference type="SUPFAM" id="SSF57667">
    <property type="entry name" value="beta-beta-alpha zinc fingers"/>
    <property type="match status" value="5"/>
</dbReference>
<dbReference type="PROSITE" id="PS50805">
    <property type="entry name" value="KRAB"/>
    <property type="match status" value="1"/>
</dbReference>
<feature type="domain" description="C2H2-type" evidence="13">
    <location>
        <begin position="407"/>
        <end position="434"/>
    </location>
</feature>
<dbReference type="InterPro" id="IPR001909">
    <property type="entry name" value="KRAB"/>
</dbReference>
<dbReference type="KEGG" id="gsh:117356334"/>
<protein>
    <submittedName>
        <fullName evidence="16">Zinc finger protein 260-like isoform X1</fullName>
    </submittedName>
</protein>
<keyword evidence="5 11" id="KW-0863">Zinc-finger</keyword>
<evidence type="ECO:0000256" key="11">
    <source>
        <dbReference type="PROSITE-ProRule" id="PRU00042"/>
    </source>
</evidence>
<dbReference type="InterPro" id="IPR036236">
    <property type="entry name" value="Znf_C2H2_sf"/>
</dbReference>
<dbReference type="FunFam" id="3.30.160.60:FF:002061">
    <property type="entry name" value="Uncharacterized protein"/>
    <property type="match status" value="1"/>
</dbReference>
<keyword evidence="15" id="KW-1185">Reference proteome</keyword>
<dbReference type="PANTHER" id="PTHR16515">
    <property type="entry name" value="PR DOMAIN ZINC FINGER PROTEIN"/>
    <property type="match status" value="1"/>
</dbReference>
<dbReference type="FunFam" id="3.30.160.60:FF:000706">
    <property type="entry name" value="Zinc finger protein"/>
    <property type="match status" value="1"/>
</dbReference>
<evidence type="ECO:0000256" key="8">
    <source>
        <dbReference type="ARBA" id="ARBA00023125"/>
    </source>
</evidence>
<dbReference type="RefSeq" id="XP_033791307.1">
    <property type="nucleotide sequence ID" value="XM_033935416.1"/>
</dbReference>
<keyword evidence="7" id="KW-0805">Transcription regulation</keyword>
<comment type="subcellular location">
    <subcellularLocation>
        <location evidence="1">Nucleus</location>
    </subcellularLocation>
</comment>
<evidence type="ECO:0000256" key="12">
    <source>
        <dbReference type="SAM" id="MobiDB-lite"/>
    </source>
</evidence>
<evidence type="ECO:0000256" key="9">
    <source>
        <dbReference type="ARBA" id="ARBA00023163"/>
    </source>
</evidence>
<evidence type="ECO:0000256" key="2">
    <source>
        <dbReference type="ARBA" id="ARBA00006991"/>
    </source>
</evidence>
<dbReference type="InParanoid" id="A0A6P8PSS8"/>
<dbReference type="InterPro" id="IPR013087">
    <property type="entry name" value="Znf_C2H2_type"/>
</dbReference>
<evidence type="ECO:0000256" key="7">
    <source>
        <dbReference type="ARBA" id="ARBA00023015"/>
    </source>
</evidence>
<dbReference type="GO" id="GO:0008270">
    <property type="term" value="F:zinc ion binding"/>
    <property type="evidence" value="ECO:0007669"/>
    <property type="project" value="UniProtKB-KW"/>
</dbReference>
<sequence length="578" mass="67289">MSALVSNQVSVAFKDVAAYFLEVEWSILREWQKEIYEKVIKEVHGILTSQGYSIVNPDVIFKIKKEDEKYFSQGCESEGKEIPNDPTKSLPVVTSVFSLSVKQEEDLPFTDHPGSVMSEQTHLSGTSFHNIKPDILIRFEQEGFRTELQGSEERRNLTPTGSCEELHEAGSQSYTADLTVEILKMEELTYNDWLEGDDGFGHRSNGMRVCDGQQRKEWKHKASSRNSQGCLADCLEGISRVIPSSVKLKTQKGERVIACAEQEGNPNYFSDLGQNQRLHGKRLFQSTACKKEFTEKTNMTQQNNIHRNDKQFQCTECETCFSYKSQLIIHQKVHNGRKQSKYSVLDKGSSQMFELRRHELINTRKKQMDEMILQGTKLFKCSECDKRFIKKGDLAYHERIHTGEKPFKCSECDKYFRSKSDLRKHEIIHSGEKPYRCSKCDKSFTQKYSVRIHDRIHTGEKPYRCSECDKSFTQKSKLRHHEKIHTGEKYFKCPECDKYYCSKSDLKKHEIIHSGEKPFKCSNCDKSFTQKYRLKIHERIHTGEKPYKCSECDKSFTQKYNLRIHERLHAREKLKASV</sequence>
<keyword evidence="10" id="KW-0539">Nucleus</keyword>
<accession>A0A6P8PSS8</accession>
<keyword evidence="6" id="KW-0862">Zinc</keyword>
<evidence type="ECO:0000256" key="5">
    <source>
        <dbReference type="ARBA" id="ARBA00022771"/>
    </source>
</evidence>
<evidence type="ECO:0000256" key="4">
    <source>
        <dbReference type="ARBA" id="ARBA00022737"/>
    </source>
</evidence>
<keyword evidence="8" id="KW-0238">DNA-binding</keyword>
<feature type="domain" description="C2H2-type" evidence="13">
    <location>
        <begin position="435"/>
        <end position="462"/>
    </location>
</feature>
<evidence type="ECO:0000259" key="14">
    <source>
        <dbReference type="PROSITE" id="PS50805"/>
    </source>
</evidence>
<dbReference type="Pfam" id="PF01352">
    <property type="entry name" value="KRAB"/>
    <property type="match status" value="1"/>
</dbReference>
<feature type="domain" description="C2H2-type" evidence="13">
    <location>
        <begin position="312"/>
        <end position="339"/>
    </location>
</feature>
<comment type="similarity">
    <text evidence="2">Belongs to the krueppel C2H2-type zinc-finger protein family.</text>
</comment>
<dbReference type="InterPro" id="IPR036051">
    <property type="entry name" value="KRAB_dom_sf"/>
</dbReference>
<keyword evidence="4" id="KW-0677">Repeat</keyword>
<gene>
    <name evidence="16" type="primary">LOC117356334</name>
</gene>
<feature type="domain" description="KRAB" evidence="14">
    <location>
        <begin position="11"/>
        <end position="82"/>
    </location>
</feature>
<dbReference type="Gene3D" id="6.10.140.140">
    <property type="match status" value="1"/>
</dbReference>
<evidence type="ECO:0000313" key="16">
    <source>
        <dbReference type="RefSeq" id="XP_033791307.1"/>
    </source>
</evidence>
<dbReference type="GO" id="GO:0005634">
    <property type="term" value="C:nucleus"/>
    <property type="evidence" value="ECO:0007669"/>
    <property type="project" value="UniProtKB-SubCell"/>
</dbReference>
<dbReference type="FunFam" id="3.30.160.60:FF:002343">
    <property type="entry name" value="Zinc finger protein 33A"/>
    <property type="match status" value="2"/>
</dbReference>
<organism evidence="15 16">
    <name type="scientific">Geotrypetes seraphini</name>
    <name type="common">Gaboon caecilian</name>
    <name type="synonym">Caecilia seraphini</name>
    <dbReference type="NCBI Taxonomy" id="260995"/>
    <lineage>
        <taxon>Eukaryota</taxon>
        <taxon>Metazoa</taxon>
        <taxon>Chordata</taxon>
        <taxon>Craniata</taxon>
        <taxon>Vertebrata</taxon>
        <taxon>Euteleostomi</taxon>
        <taxon>Amphibia</taxon>
        <taxon>Gymnophiona</taxon>
        <taxon>Geotrypetes</taxon>
    </lineage>
</organism>
<dbReference type="Pfam" id="PF00096">
    <property type="entry name" value="zf-C2H2"/>
    <property type="match status" value="8"/>
</dbReference>
<evidence type="ECO:0000259" key="13">
    <source>
        <dbReference type="PROSITE" id="PS50157"/>
    </source>
</evidence>
<feature type="domain" description="C2H2-type" evidence="13">
    <location>
        <begin position="547"/>
        <end position="574"/>
    </location>
</feature>
<proteinExistence type="inferred from homology"/>
<evidence type="ECO:0000256" key="10">
    <source>
        <dbReference type="ARBA" id="ARBA00023242"/>
    </source>
</evidence>
<dbReference type="PROSITE" id="PS50157">
    <property type="entry name" value="ZINC_FINGER_C2H2_2"/>
    <property type="match status" value="8"/>
</dbReference>
<dbReference type="PANTHER" id="PTHR16515:SF49">
    <property type="entry name" value="GASTRULA ZINC FINGER PROTEIN XLCGF49.1-LIKE-RELATED"/>
    <property type="match status" value="1"/>
</dbReference>
<evidence type="ECO:0000256" key="1">
    <source>
        <dbReference type="ARBA" id="ARBA00004123"/>
    </source>
</evidence>
<feature type="domain" description="C2H2-type" evidence="13">
    <location>
        <begin position="379"/>
        <end position="406"/>
    </location>
</feature>
<name>A0A6P8PSS8_GEOSA</name>
<evidence type="ECO:0000256" key="3">
    <source>
        <dbReference type="ARBA" id="ARBA00022723"/>
    </source>
</evidence>
<dbReference type="FunFam" id="3.30.160.60:FF:002604">
    <property type="entry name" value="Zinc finger protein 715"/>
    <property type="match status" value="2"/>
</dbReference>
<dbReference type="SMART" id="SM00349">
    <property type="entry name" value="KRAB"/>
    <property type="match status" value="1"/>
</dbReference>
<evidence type="ECO:0000256" key="6">
    <source>
        <dbReference type="ARBA" id="ARBA00022833"/>
    </source>
</evidence>
<evidence type="ECO:0000313" key="15">
    <source>
        <dbReference type="Proteomes" id="UP000515159"/>
    </source>
</evidence>
<dbReference type="PROSITE" id="PS00028">
    <property type="entry name" value="ZINC_FINGER_C2H2_1"/>
    <property type="match status" value="8"/>
</dbReference>
<dbReference type="AlphaFoldDB" id="A0A6P8PSS8"/>
<keyword evidence="9" id="KW-0804">Transcription</keyword>
<dbReference type="FunFam" id="3.30.160.60:FF:000630">
    <property type="entry name" value="Zinc finger protein 180"/>
    <property type="match status" value="1"/>
</dbReference>
<feature type="region of interest" description="Disordered" evidence="12">
    <location>
        <begin position="148"/>
        <end position="170"/>
    </location>
</feature>
<dbReference type="GeneID" id="117356334"/>
<dbReference type="Proteomes" id="UP000515159">
    <property type="component" value="Chromosome 3"/>
</dbReference>